<organism evidence="2 3">
    <name type="scientific">Mycobacterium shimoidei</name>
    <dbReference type="NCBI Taxonomy" id="29313"/>
    <lineage>
        <taxon>Bacteria</taxon>
        <taxon>Bacillati</taxon>
        <taxon>Actinomycetota</taxon>
        <taxon>Actinomycetes</taxon>
        <taxon>Mycobacteriales</taxon>
        <taxon>Mycobacteriaceae</taxon>
        <taxon>Mycobacterium</taxon>
    </lineage>
</organism>
<keyword evidence="1" id="KW-1133">Transmembrane helix</keyword>
<sequence length="29" mass="3078">MILDTITAAGALLAGFLCLAGFVWLRRSP</sequence>
<evidence type="ECO:0000313" key="2">
    <source>
        <dbReference type="EMBL" id="SRX93604.1"/>
    </source>
</evidence>
<dbReference type="Proteomes" id="UP000252015">
    <property type="component" value="Unassembled WGS sequence"/>
</dbReference>
<dbReference type="AlphaFoldDB" id="A0A375YXI4"/>
<keyword evidence="1" id="KW-0812">Transmembrane</keyword>
<evidence type="ECO:0000256" key="1">
    <source>
        <dbReference type="SAM" id="Phobius"/>
    </source>
</evidence>
<dbReference type="EMBL" id="UEGW01000001">
    <property type="protein sequence ID" value="SRX93604.1"/>
    <property type="molecule type" value="Genomic_DNA"/>
</dbReference>
<name>A0A375YXI4_MYCSH</name>
<protein>
    <submittedName>
        <fullName evidence="2">Uncharacterized protein</fullName>
    </submittedName>
</protein>
<proteinExistence type="predicted"/>
<gene>
    <name evidence="2" type="ORF">MSP7336_01843</name>
</gene>
<evidence type="ECO:0000313" key="3">
    <source>
        <dbReference type="Proteomes" id="UP000252015"/>
    </source>
</evidence>
<reference evidence="2 3" key="1">
    <citation type="submission" date="2018-05" db="EMBL/GenBank/DDBJ databases">
        <authorList>
            <consortium name="IHU Genomes"/>
        </authorList>
    </citation>
    <scope>NUCLEOTIDE SEQUENCE [LARGE SCALE GENOMIC DNA]</scope>
    <source>
        <strain evidence="2 3">P7336</strain>
    </source>
</reference>
<keyword evidence="1" id="KW-0472">Membrane</keyword>
<feature type="transmembrane region" description="Helical" evidence="1">
    <location>
        <begin position="6"/>
        <end position="25"/>
    </location>
</feature>
<keyword evidence="3" id="KW-1185">Reference proteome</keyword>
<accession>A0A375YXI4</accession>